<evidence type="ECO:0000313" key="2">
    <source>
        <dbReference type="EMBL" id="ABA51189.1"/>
    </source>
</evidence>
<dbReference type="Proteomes" id="UP000002700">
    <property type="component" value="Chromosome II"/>
</dbReference>
<dbReference type="AlphaFoldDB" id="Q3JI94"/>
<evidence type="ECO:0000313" key="3">
    <source>
        <dbReference type="Proteomes" id="UP000002700"/>
    </source>
</evidence>
<dbReference type="EnsemblBacteria" id="ABA51189">
    <property type="protein sequence ID" value="ABA51189"/>
    <property type="gene ID" value="BURPS1710b_A1553"/>
</dbReference>
<dbReference type="KEGG" id="bpm:BURPS1710b_A1553"/>
<sequence>MRSANRGGAPHGRAKRARPPRVGVSRGGLLRRVDERHAGELLQLVEREAGADLAHGEAVAYHVEHREIGVDAIDAAHARHRIRAFGDDLAFALLRQVLHHHEHVLRADREIHRAADRGNRIGRARVPVREIAMRGNLERAEHAIVQMAASHHREGIRMMEVRAARKQRHVLLAGVDQFVVLRARRRGGTHAEQAVLAVQEDFPARIEVVRDERGHADAEVHIGAFGDVLRDALRHVVAGQSFHRVLLGDSGRARRALGRQFGRMRGLRHFDDALHEDAGRHDVFRIQRAERHDLRHLHDRRLRGHRHHRPEIARGLPIDEVAPAVAPVRLHEREIRMDRRLEHVVLAVDHARFLAFGELRAVARRREEAADTGARRANPLGEVALRYQFELDLARAIQRVEHLRIGLPRKRADDLAHAPRLQQRGEARLAVAGVVVDDRQIARALRDQRIDQLGGHPGRAEAADHDRRAVVDVGHRRLEGIENLVDHVSSYANPRASPAAARVRAKGCALRATIRLVRISNTDSISERFADHRGACARLSRQRPAGHLVRVRRTARSCGGRLAKRRRIARGFVERQADVVLRERLRGRARTRHVPELGELQPIDERRIVGARVQHVRHGIRKMLGTPYPFQTG</sequence>
<accession>Q3JI94</accession>
<feature type="region of interest" description="Disordered" evidence="1">
    <location>
        <begin position="1"/>
        <end position="24"/>
    </location>
</feature>
<dbReference type="HOGENOM" id="CLU_431945_0_0_4"/>
<dbReference type="EMBL" id="CP000125">
    <property type="protein sequence ID" value="ABA51189.1"/>
    <property type="molecule type" value="Genomic_DNA"/>
</dbReference>
<organism evidence="2 3">
    <name type="scientific">Burkholderia pseudomallei (strain 1710b)</name>
    <dbReference type="NCBI Taxonomy" id="320372"/>
    <lineage>
        <taxon>Bacteria</taxon>
        <taxon>Pseudomonadati</taxon>
        <taxon>Pseudomonadota</taxon>
        <taxon>Betaproteobacteria</taxon>
        <taxon>Burkholderiales</taxon>
        <taxon>Burkholderiaceae</taxon>
        <taxon>Burkholderia</taxon>
        <taxon>pseudomallei group</taxon>
    </lineage>
</organism>
<gene>
    <name evidence="2" type="ordered locus">BURPS1710b_A1553</name>
</gene>
<name>Q3JI94_BURP1</name>
<reference evidence="2 3" key="1">
    <citation type="submission" date="2005-09" db="EMBL/GenBank/DDBJ databases">
        <authorList>
            <person name="Woods D.E."/>
            <person name="Nierman W.C."/>
        </authorList>
    </citation>
    <scope>NUCLEOTIDE SEQUENCE [LARGE SCALE GENOMIC DNA]</scope>
    <source>
        <strain evidence="2 3">1710b</strain>
    </source>
</reference>
<protein>
    <submittedName>
        <fullName evidence="2">Uncharacterized protein</fullName>
    </submittedName>
</protein>
<evidence type="ECO:0000256" key="1">
    <source>
        <dbReference type="SAM" id="MobiDB-lite"/>
    </source>
</evidence>
<proteinExistence type="predicted"/>